<dbReference type="PANTHER" id="PTHR31250">
    <property type="entry name" value="IQ DOMAIN-CONTAINING PROTEIN IQM3"/>
    <property type="match status" value="1"/>
</dbReference>
<dbReference type="InterPro" id="IPR000048">
    <property type="entry name" value="IQ_motif_EF-hand-BS"/>
</dbReference>
<accession>A0A2P6NTB6</accession>
<evidence type="ECO:0000256" key="2">
    <source>
        <dbReference type="ARBA" id="ARBA00004496"/>
    </source>
</evidence>
<gene>
    <name evidence="5" type="ORF">PROFUN_01477</name>
</gene>
<dbReference type="GO" id="GO:0005737">
    <property type="term" value="C:cytoplasm"/>
    <property type="evidence" value="ECO:0007669"/>
    <property type="project" value="UniProtKB-SubCell"/>
</dbReference>
<evidence type="ECO:0000313" key="5">
    <source>
        <dbReference type="EMBL" id="PRP87215.1"/>
    </source>
</evidence>
<dbReference type="InParanoid" id="A0A2P6NTB6"/>
<dbReference type="EMBL" id="MDYQ01000022">
    <property type="protein sequence ID" value="PRP87215.1"/>
    <property type="molecule type" value="Genomic_DNA"/>
</dbReference>
<comment type="subcellular location">
    <subcellularLocation>
        <location evidence="2">Cytoplasm</location>
    </subcellularLocation>
    <subcellularLocation>
        <location evidence="1">Nucleus</location>
    </subcellularLocation>
</comment>
<dbReference type="OrthoDB" id="7344096at2759"/>
<evidence type="ECO:0000256" key="3">
    <source>
        <dbReference type="ARBA" id="ARBA00022490"/>
    </source>
</evidence>
<dbReference type="PROSITE" id="PS50096">
    <property type="entry name" value="IQ"/>
    <property type="match status" value="1"/>
</dbReference>
<reference evidence="5 6" key="1">
    <citation type="journal article" date="2018" name="Genome Biol. Evol.">
        <title>Multiple Roots of Fruiting Body Formation in Amoebozoa.</title>
        <authorList>
            <person name="Hillmann F."/>
            <person name="Forbes G."/>
            <person name="Novohradska S."/>
            <person name="Ferling I."/>
            <person name="Riege K."/>
            <person name="Groth M."/>
            <person name="Westermann M."/>
            <person name="Marz M."/>
            <person name="Spaller T."/>
            <person name="Winckler T."/>
            <person name="Schaap P."/>
            <person name="Glockner G."/>
        </authorList>
    </citation>
    <scope>NUCLEOTIDE SEQUENCE [LARGE SCALE GENOMIC DNA]</scope>
    <source>
        <strain evidence="5 6">Jena</strain>
    </source>
</reference>
<keyword evidence="3" id="KW-0963">Cytoplasm</keyword>
<evidence type="ECO:0008006" key="7">
    <source>
        <dbReference type="Google" id="ProtNLM"/>
    </source>
</evidence>
<proteinExistence type="predicted"/>
<dbReference type="AlphaFoldDB" id="A0A2P6NTB6"/>
<dbReference type="InterPro" id="IPR044159">
    <property type="entry name" value="IQM"/>
</dbReference>
<dbReference type="Proteomes" id="UP000241769">
    <property type="component" value="Unassembled WGS sequence"/>
</dbReference>
<sequence length="379" mass="44270">MEGVVWRRAEVDAATKIQSIFRGHLTRRKLEGLTTDKDDKWLEVINRIRFRTTKTEDKVTISLSKARWRRAVFVIGRMQSTGSPDISAEDEEELSDEQAIKLMNKDMDIGYWLELIDPAHRYGSNLKYYHAEWAIAKTKQNFFYWLDKGEGKDVEIPECSREQLDKERIVYLNAEQRKHYLTAFYNGRIVWKETMVPVTTDNLNREEYKRDYVPLVDYLDGSEYDKKTEYVAGLPKKKKKGMGICIHPLTLLEKALRNSPIQKDAWIFVADRAFNLYIAAKESGRFQHSSFLAGGRVTAAGLIQIKEGKLISLAPLSGHYKCSSEHFELFVKKLKERGVDMTNVKVDWSLQVLKSMETLNKWKKARRERRQRLLEKLHL</sequence>
<keyword evidence="6" id="KW-1185">Reference proteome</keyword>
<evidence type="ECO:0000256" key="4">
    <source>
        <dbReference type="ARBA" id="ARBA00023242"/>
    </source>
</evidence>
<evidence type="ECO:0000313" key="6">
    <source>
        <dbReference type="Proteomes" id="UP000241769"/>
    </source>
</evidence>
<name>A0A2P6NTB6_9EUKA</name>
<organism evidence="5 6">
    <name type="scientific">Planoprotostelium fungivorum</name>
    <dbReference type="NCBI Taxonomy" id="1890364"/>
    <lineage>
        <taxon>Eukaryota</taxon>
        <taxon>Amoebozoa</taxon>
        <taxon>Evosea</taxon>
        <taxon>Variosea</taxon>
        <taxon>Cavosteliida</taxon>
        <taxon>Cavosteliaceae</taxon>
        <taxon>Planoprotostelium</taxon>
    </lineage>
</organism>
<evidence type="ECO:0000256" key="1">
    <source>
        <dbReference type="ARBA" id="ARBA00004123"/>
    </source>
</evidence>
<protein>
    <recommendedName>
        <fullName evidence="7">IQ calmodulin-binding motif family protein</fullName>
    </recommendedName>
</protein>
<dbReference type="CDD" id="cd23767">
    <property type="entry name" value="IQCD"/>
    <property type="match status" value="1"/>
</dbReference>
<dbReference type="GO" id="GO:0005634">
    <property type="term" value="C:nucleus"/>
    <property type="evidence" value="ECO:0007669"/>
    <property type="project" value="UniProtKB-SubCell"/>
</dbReference>
<dbReference type="Pfam" id="PF00612">
    <property type="entry name" value="IQ"/>
    <property type="match status" value="1"/>
</dbReference>
<dbReference type="PANTHER" id="PTHR31250:SF27">
    <property type="entry name" value="IQ DOMAIN-CONTAINING PROTEIN IQM5"/>
    <property type="match status" value="1"/>
</dbReference>
<comment type="caution">
    <text evidence="5">The sequence shown here is derived from an EMBL/GenBank/DDBJ whole genome shotgun (WGS) entry which is preliminary data.</text>
</comment>
<keyword evidence="4" id="KW-0539">Nucleus</keyword>
<dbReference type="STRING" id="1890364.A0A2P6NTB6"/>